<proteinExistence type="predicted"/>
<comment type="caution">
    <text evidence="2">The sequence shown here is derived from an EMBL/GenBank/DDBJ whole genome shotgun (WGS) entry which is preliminary data.</text>
</comment>
<feature type="transmembrane region" description="Helical" evidence="1">
    <location>
        <begin position="85"/>
        <end position="110"/>
    </location>
</feature>
<name>A0A0D0H7M2_9MICO</name>
<dbReference type="AlphaFoldDB" id="A0A0D0H7M2"/>
<feature type="transmembrane region" description="Helical" evidence="1">
    <location>
        <begin position="57"/>
        <end position="79"/>
    </location>
</feature>
<accession>A0A0D0H7M2</accession>
<protein>
    <submittedName>
        <fullName evidence="2">Uncharacterized protein</fullName>
    </submittedName>
</protein>
<reference evidence="2 3" key="1">
    <citation type="submission" date="2015-01" db="EMBL/GenBank/DDBJ databases">
        <title>Draft genome sequence of Leucobacter komagatae strain VKM ST2845.</title>
        <authorList>
            <person name="Karlyshev A.V."/>
            <person name="Kudryashova E.B."/>
        </authorList>
    </citation>
    <scope>NUCLEOTIDE SEQUENCE [LARGE SCALE GENOMIC DNA]</scope>
    <source>
        <strain evidence="2 3">VKM ST2845</strain>
    </source>
</reference>
<dbReference type="Proteomes" id="UP000032120">
    <property type="component" value="Unassembled WGS sequence"/>
</dbReference>
<evidence type="ECO:0000256" key="1">
    <source>
        <dbReference type="SAM" id="Phobius"/>
    </source>
</evidence>
<keyword evidence="1" id="KW-0472">Membrane</keyword>
<evidence type="ECO:0000313" key="3">
    <source>
        <dbReference type="Proteomes" id="UP000032120"/>
    </source>
</evidence>
<evidence type="ECO:0000313" key="2">
    <source>
        <dbReference type="EMBL" id="KIP53205.1"/>
    </source>
</evidence>
<keyword evidence="1" id="KW-0812">Transmembrane</keyword>
<keyword evidence="3" id="KW-1185">Reference proteome</keyword>
<sequence length="130" mass="14176">MVRLVIHESTRPEHSGSGWRMYFTFAILPCAAIGVALAIVVNAVLHSARKKNLLEKTLMVATLSGLSAGLLGAYPLGFFVSSAQIPIGLTAAACWSGVYLAIMFGGFSWWRVHVLGSLRPHDWGRDESRY</sequence>
<keyword evidence="1" id="KW-1133">Transmembrane helix</keyword>
<gene>
    <name evidence="2" type="ORF">SD72_05215</name>
</gene>
<feature type="transmembrane region" description="Helical" evidence="1">
    <location>
        <begin position="20"/>
        <end position="45"/>
    </location>
</feature>
<organism evidence="2 3">
    <name type="scientific">Leucobacter komagatae</name>
    <dbReference type="NCBI Taxonomy" id="55969"/>
    <lineage>
        <taxon>Bacteria</taxon>
        <taxon>Bacillati</taxon>
        <taxon>Actinomycetota</taxon>
        <taxon>Actinomycetes</taxon>
        <taxon>Micrococcales</taxon>
        <taxon>Microbacteriaceae</taxon>
        <taxon>Leucobacter</taxon>
    </lineage>
</organism>
<dbReference type="EMBL" id="JXSQ01000004">
    <property type="protein sequence ID" value="KIP53205.1"/>
    <property type="molecule type" value="Genomic_DNA"/>
</dbReference>